<dbReference type="EMBL" id="QEIV01001289">
    <property type="protein sequence ID" value="PWZ97148.1"/>
    <property type="molecule type" value="Genomic_DNA"/>
</dbReference>
<evidence type="ECO:0000256" key="4">
    <source>
        <dbReference type="ARBA" id="ARBA00022692"/>
    </source>
</evidence>
<comment type="caution">
    <text evidence="9">The sequence shown here is derived from an EMBL/GenBank/DDBJ whole genome shotgun (WGS) entry which is preliminary data.</text>
</comment>
<dbReference type="Pfam" id="PF02386">
    <property type="entry name" value="TrkH"/>
    <property type="match status" value="1"/>
</dbReference>
<evidence type="ECO:0000256" key="5">
    <source>
        <dbReference type="ARBA" id="ARBA00022989"/>
    </source>
</evidence>
<protein>
    <submittedName>
        <fullName evidence="9">Ktr system potassium uptake protein D</fullName>
    </submittedName>
</protein>
<dbReference type="PANTHER" id="PTHR32024">
    <property type="entry name" value="TRK SYSTEM POTASSIUM UPTAKE PROTEIN TRKG-RELATED"/>
    <property type="match status" value="1"/>
</dbReference>
<dbReference type="AlphaFoldDB" id="A0A317Z828"/>
<proteinExistence type="predicted"/>
<gene>
    <name evidence="9" type="ORF">DD924_12845</name>
</gene>
<keyword evidence="5 8" id="KW-1133">Transmembrane helix</keyword>
<keyword evidence="7 8" id="KW-0472">Membrane</keyword>
<organism evidence="9 10">
    <name type="scientific">Staphylococcus pseudintermedius</name>
    <dbReference type="NCBI Taxonomy" id="283734"/>
    <lineage>
        <taxon>Bacteria</taxon>
        <taxon>Bacillati</taxon>
        <taxon>Bacillota</taxon>
        <taxon>Bacilli</taxon>
        <taxon>Bacillales</taxon>
        <taxon>Staphylococcaceae</taxon>
        <taxon>Staphylococcus</taxon>
        <taxon>Staphylococcus intermedius group</taxon>
    </lineage>
</organism>
<evidence type="ECO:0000256" key="8">
    <source>
        <dbReference type="SAM" id="Phobius"/>
    </source>
</evidence>
<name>A0A317Z828_STAPS</name>
<evidence type="ECO:0000256" key="6">
    <source>
        <dbReference type="ARBA" id="ARBA00023065"/>
    </source>
</evidence>
<sequence length="65" mass="7112">FEIMSAFGTCGLSTGITSELGSVSKVVLMILMFIGRVGLISFIIMMSGNREPAKYHFPKERIQIG</sequence>
<dbReference type="PANTHER" id="PTHR32024:SF4">
    <property type="entry name" value="KTR SYSTEM POTASSIUM UPTAKE PROTEIN D"/>
    <property type="match status" value="1"/>
</dbReference>
<evidence type="ECO:0000256" key="2">
    <source>
        <dbReference type="ARBA" id="ARBA00022448"/>
    </source>
</evidence>
<dbReference type="GO" id="GO:0008324">
    <property type="term" value="F:monoatomic cation transmembrane transporter activity"/>
    <property type="evidence" value="ECO:0007669"/>
    <property type="project" value="InterPro"/>
</dbReference>
<feature type="transmembrane region" description="Helical" evidence="8">
    <location>
        <begin position="26"/>
        <end position="46"/>
    </location>
</feature>
<evidence type="ECO:0000256" key="3">
    <source>
        <dbReference type="ARBA" id="ARBA00022475"/>
    </source>
</evidence>
<evidence type="ECO:0000313" key="9">
    <source>
        <dbReference type="EMBL" id="PWZ97148.1"/>
    </source>
</evidence>
<keyword evidence="4 8" id="KW-0812">Transmembrane</keyword>
<dbReference type="InterPro" id="IPR003445">
    <property type="entry name" value="Cat_transpt"/>
</dbReference>
<comment type="subcellular location">
    <subcellularLocation>
        <location evidence="1">Cell membrane</location>
        <topology evidence="1">Multi-pass membrane protein</topology>
    </subcellularLocation>
</comment>
<evidence type="ECO:0000256" key="1">
    <source>
        <dbReference type="ARBA" id="ARBA00004651"/>
    </source>
</evidence>
<evidence type="ECO:0000256" key="7">
    <source>
        <dbReference type="ARBA" id="ARBA00023136"/>
    </source>
</evidence>
<feature type="non-terminal residue" evidence="9">
    <location>
        <position position="1"/>
    </location>
</feature>
<dbReference type="GO" id="GO:0005886">
    <property type="term" value="C:plasma membrane"/>
    <property type="evidence" value="ECO:0007669"/>
    <property type="project" value="UniProtKB-SubCell"/>
</dbReference>
<keyword evidence="2" id="KW-0813">Transport</keyword>
<dbReference type="GO" id="GO:0030001">
    <property type="term" value="P:metal ion transport"/>
    <property type="evidence" value="ECO:0007669"/>
    <property type="project" value="UniProtKB-ARBA"/>
</dbReference>
<evidence type="ECO:0000313" key="10">
    <source>
        <dbReference type="Proteomes" id="UP000246351"/>
    </source>
</evidence>
<keyword evidence="3" id="KW-1003">Cell membrane</keyword>
<keyword evidence="6" id="KW-0406">Ion transport</keyword>
<dbReference type="Proteomes" id="UP000246351">
    <property type="component" value="Unassembled WGS sequence"/>
</dbReference>
<accession>A0A317Z828</accession>
<reference evidence="9 10" key="1">
    <citation type="journal article" date="2018" name="Vet. Microbiol.">
        <title>Clonal diversity and geographic distribution of methicillin-resistant Staphylococcus pseudintermedius from Australian animals: Discovery of novel sequence types.</title>
        <authorList>
            <person name="Worthing K.A."/>
            <person name="Abraham S."/>
            <person name="Coombs G.W."/>
            <person name="Pang S."/>
            <person name="Saputra S."/>
            <person name="Jordan D."/>
            <person name="Trott D.J."/>
            <person name="Norris J.M."/>
        </authorList>
    </citation>
    <scope>NUCLEOTIDE SEQUENCE [LARGE SCALE GENOMIC DNA]</scope>
    <source>
        <strain evidence="9 10">ST71 3</strain>
    </source>
</reference>